<keyword evidence="5 7" id="KW-1133">Transmembrane helix</keyword>
<evidence type="ECO:0000256" key="5">
    <source>
        <dbReference type="ARBA" id="ARBA00022989"/>
    </source>
</evidence>
<protein>
    <submittedName>
        <fullName evidence="9">Sugar ABC transporter permease</fullName>
    </submittedName>
</protein>
<dbReference type="PANTHER" id="PTHR30193:SF37">
    <property type="entry name" value="INNER MEMBRANE ABC TRANSPORTER PERMEASE PROTEIN YCJO"/>
    <property type="match status" value="1"/>
</dbReference>
<feature type="transmembrane region" description="Helical" evidence="7">
    <location>
        <begin position="16"/>
        <end position="36"/>
    </location>
</feature>
<evidence type="ECO:0000256" key="3">
    <source>
        <dbReference type="ARBA" id="ARBA00022475"/>
    </source>
</evidence>
<dbReference type="GO" id="GO:0055085">
    <property type="term" value="P:transmembrane transport"/>
    <property type="evidence" value="ECO:0007669"/>
    <property type="project" value="InterPro"/>
</dbReference>
<sequence>MQHNQTVRRRLQNGKGYLYLAPSLIILLVFTIYPLIKAFMMSFCEDYSIINGSFKGVNLQNYQDLFADDVFLKALSNTSIYVVFVVPVSILLSLVIAVLIHNAARGKAIFQTLYFLPYVTSVIAIGIVWSWIFNSNYGLLNYFLSLFGIDAIPWLNDPQYALAALIIFSIWKSLAFNILIFLSGLSSISQDIYQAARIDSTPQMRVFFKITVPQLRPIIVYAFLMGLINAFKVYNEVFSLFQSKAGPANSAITVVYYIYDKFYNSGDYGVASAAAVVLFIIILVLTMVQKFIAKEKEAA</sequence>
<dbReference type="Proteomes" id="UP000782880">
    <property type="component" value="Unassembled WGS sequence"/>
</dbReference>
<organism evidence="9 10">
    <name type="scientific">Subdoligranulum variabile</name>
    <dbReference type="NCBI Taxonomy" id="214851"/>
    <lineage>
        <taxon>Bacteria</taxon>
        <taxon>Bacillati</taxon>
        <taxon>Bacillota</taxon>
        <taxon>Clostridia</taxon>
        <taxon>Eubacteriales</taxon>
        <taxon>Oscillospiraceae</taxon>
        <taxon>Subdoligranulum</taxon>
    </lineage>
</organism>
<keyword evidence="6 7" id="KW-0472">Membrane</keyword>
<evidence type="ECO:0000259" key="8">
    <source>
        <dbReference type="PROSITE" id="PS50928"/>
    </source>
</evidence>
<proteinExistence type="inferred from homology"/>
<keyword evidence="4 7" id="KW-0812">Transmembrane</keyword>
<dbReference type="AlphaFoldDB" id="A0A921IIL3"/>
<evidence type="ECO:0000256" key="6">
    <source>
        <dbReference type="ARBA" id="ARBA00023136"/>
    </source>
</evidence>
<feature type="transmembrane region" description="Helical" evidence="7">
    <location>
        <begin position="112"/>
        <end position="132"/>
    </location>
</feature>
<name>A0A921IIL3_9FIRM</name>
<keyword evidence="3" id="KW-1003">Cell membrane</keyword>
<dbReference type="PROSITE" id="PS50928">
    <property type="entry name" value="ABC_TM1"/>
    <property type="match status" value="1"/>
</dbReference>
<evidence type="ECO:0000256" key="2">
    <source>
        <dbReference type="ARBA" id="ARBA00022448"/>
    </source>
</evidence>
<reference evidence="9" key="2">
    <citation type="submission" date="2021-09" db="EMBL/GenBank/DDBJ databases">
        <authorList>
            <person name="Gilroy R."/>
        </authorList>
    </citation>
    <scope>NUCLEOTIDE SEQUENCE</scope>
    <source>
        <strain evidence="9">ChiBcec21-2208</strain>
    </source>
</reference>
<comment type="caution">
    <text evidence="9">The sequence shown here is derived from an EMBL/GenBank/DDBJ whole genome shotgun (WGS) entry which is preliminary data.</text>
</comment>
<dbReference type="SUPFAM" id="SSF161098">
    <property type="entry name" value="MetI-like"/>
    <property type="match status" value="1"/>
</dbReference>
<keyword evidence="2 7" id="KW-0813">Transport</keyword>
<accession>A0A921IIL3</accession>
<dbReference type="PANTHER" id="PTHR30193">
    <property type="entry name" value="ABC TRANSPORTER PERMEASE PROTEIN"/>
    <property type="match status" value="1"/>
</dbReference>
<dbReference type="CDD" id="cd06261">
    <property type="entry name" value="TM_PBP2"/>
    <property type="match status" value="1"/>
</dbReference>
<feature type="transmembrane region" description="Helical" evidence="7">
    <location>
        <begin position="80"/>
        <end position="100"/>
    </location>
</feature>
<reference evidence="9" key="1">
    <citation type="journal article" date="2021" name="PeerJ">
        <title>Extensive microbial diversity within the chicken gut microbiome revealed by metagenomics and culture.</title>
        <authorList>
            <person name="Gilroy R."/>
            <person name="Ravi A."/>
            <person name="Getino M."/>
            <person name="Pursley I."/>
            <person name="Horton D.L."/>
            <person name="Alikhan N.F."/>
            <person name="Baker D."/>
            <person name="Gharbi K."/>
            <person name="Hall N."/>
            <person name="Watson M."/>
            <person name="Adriaenssens E.M."/>
            <person name="Foster-Nyarko E."/>
            <person name="Jarju S."/>
            <person name="Secka A."/>
            <person name="Antonio M."/>
            <person name="Oren A."/>
            <person name="Chaudhuri R.R."/>
            <person name="La Ragione R."/>
            <person name="Hildebrand F."/>
            <person name="Pallen M.J."/>
        </authorList>
    </citation>
    <scope>NUCLEOTIDE SEQUENCE</scope>
    <source>
        <strain evidence="9">ChiBcec21-2208</strain>
    </source>
</reference>
<feature type="domain" description="ABC transmembrane type-1" evidence="8">
    <location>
        <begin position="75"/>
        <end position="289"/>
    </location>
</feature>
<evidence type="ECO:0000256" key="7">
    <source>
        <dbReference type="RuleBase" id="RU363032"/>
    </source>
</evidence>
<dbReference type="InterPro" id="IPR051393">
    <property type="entry name" value="ABC_transporter_permease"/>
</dbReference>
<evidence type="ECO:0000256" key="1">
    <source>
        <dbReference type="ARBA" id="ARBA00004651"/>
    </source>
</evidence>
<evidence type="ECO:0000313" key="9">
    <source>
        <dbReference type="EMBL" id="HJG27454.1"/>
    </source>
</evidence>
<comment type="similarity">
    <text evidence="7">Belongs to the binding-protein-dependent transport system permease family.</text>
</comment>
<dbReference type="EMBL" id="DYVE01000062">
    <property type="protein sequence ID" value="HJG27454.1"/>
    <property type="molecule type" value="Genomic_DNA"/>
</dbReference>
<feature type="transmembrane region" description="Helical" evidence="7">
    <location>
        <begin position="160"/>
        <end position="185"/>
    </location>
</feature>
<comment type="subcellular location">
    <subcellularLocation>
        <location evidence="1 7">Cell membrane</location>
        <topology evidence="1 7">Multi-pass membrane protein</topology>
    </subcellularLocation>
</comment>
<feature type="transmembrane region" description="Helical" evidence="7">
    <location>
        <begin position="206"/>
        <end position="231"/>
    </location>
</feature>
<feature type="transmembrane region" description="Helical" evidence="7">
    <location>
        <begin position="268"/>
        <end position="288"/>
    </location>
</feature>
<evidence type="ECO:0000256" key="4">
    <source>
        <dbReference type="ARBA" id="ARBA00022692"/>
    </source>
</evidence>
<dbReference type="GO" id="GO:0005886">
    <property type="term" value="C:plasma membrane"/>
    <property type="evidence" value="ECO:0007669"/>
    <property type="project" value="UniProtKB-SubCell"/>
</dbReference>
<dbReference type="InterPro" id="IPR035906">
    <property type="entry name" value="MetI-like_sf"/>
</dbReference>
<gene>
    <name evidence="9" type="ORF">K8V20_02240</name>
</gene>
<dbReference type="Gene3D" id="1.10.3720.10">
    <property type="entry name" value="MetI-like"/>
    <property type="match status" value="1"/>
</dbReference>
<evidence type="ECO:0000313" key="10">
    <source>
        <dbReference type="Proteomes" id="UP000782880"/>
    </source>
</evidence>
<dbReference type="Pfam" id="PF00528">
    <property type="entry name" value="BPD_transp_1"/>
    <property type="match status" value="1"/>
</dbReference>
<dbReference type="InterPro" id="IPR000515">
    <property type="entry name" value="MetI-like"/>
</dbReference>